<feature type="region of interest" description="Disordered" evidence="1">
    <location>
        <begin position="197"/>
        <end position="234"/>
    </location>
</feature>
<evidence type="ECO:0000256" key="2">
    <source>
        <dbReference type="SAM" id="Phobius"/>
    </source>
</evidence>
<evidence type="ECO:0000313" key="3">
    <source>
        <dbReference type="EMBL" id="SDG06799.1"/>
    </source>
</evidence>
<sequence>MPLSYILLSITGLVVLFGFAHRVLDRMKMTDTWAFLVIIGMIIGTLIPNIPITKTVSINIGGAAIPIAVCVYLFLRAESTRERVNAVVVSIVTGIAVFIAGRILPAEPEAMIIEPKYIYGIVGGLIAYLFSRSRRSAFIAGVMGIMLANVMQAVSNYLTGTRGAVPIGGAGFFDSVVISMIIAVFLSEIIGETREKIQGGTSKKHLEPREGMASSLIDTNKKEEGDKNEQKEDE</sequence>
<accession>A0A1G7R9H8</accession>
<feature type="transmembrane region" description="Helical" evidence="2">
    <location>
        <begin position="6"/>
        <end position="24"/>
    </location>
</feature>
<evidence type="ECO:0000313" key="4">
    <source>
        <dbReference type="Proteomes" id="UP000183404"/>
    </source>
</evidence>
<dbReference type="Proteomes" id="UP000183404">
    <property type="component" value="Unassembled WGS sequence"/>
</dbReference>
<proteinExistence type="predicted"/>
<dbReference type="InterPro" id="IPR011672">
    <property type="entry name" value="DUF1614"/>
</dbReference>
<feature type="transmembrane region" description="Helical" evidence="2">
    <location>
        <begin position="164"/>
        <end position="186"/>
    </location>
</feature>
<feature type="transmembrane region" description="Helical" evidence="2">
    <location>
        <begin position="33"/>
        <end position="50"/>
    </location>
</feature>
<name>A0A1G7R9H8_THETY</name>
<organism evidence="3 4">
    <name type="scientific">Thermoanaerobacter thermohydrosulfuricus</name>
    <name type="common">Clostridium thermohydrosulfuricum</name>
    <dbReference type="NCBI Taxonomy" id="1516"/>
    <lineage>
        <taxon>Bacteria</taxon>
        <taxon>Bacillati</taxon>
        <taxon>Bacillota</taxon>
        <taxon>Clostridia</taxon>
        <taxon>Thermoanaerobacterales</taxon>
        <taxon>Thermoanaerobacteraceae</taxon>
        <taxon>Thermoanaerobacter</taxon>
    </lineage>
</organism>
<keyword evidence="2" id="KW-0812">Transmembrane</keyword>
<reference evidence="3 4" key="1">
    <citation type="submission" date="2016-10" db="EMBL/GenBank/DDBJ databases">
        <authorList>
            <person name="de Groot N.N."/>
        </authorList>
    </citation>
    <scope>NUCLEOTIDE SEQUENCE [LARGE SCALE GENOMIC DNA]</scope>
    <source>
        <strain evidence="3 4">DSM 569</strain>
    </source>
</reference>
<feature type="transmembrane region" description="Helical" evidence="2">
    <location>
        <begin position="110"/>
        <end position="130"/>
    </location>
</feature>
<dbReference type="Pfam" id="PF07758">
    <property type="entry name" value="DUF1614"/>
    <property type="match status" value="1"/>
</dbReference>
<gene>
    <name evidence="3" type="ORF">SAMN04244560_01733</name>
</gene>
<dbReference type="AlphaFoldDB" id="A0A1G7R9H8"/>
<protein>
    <recommendedName>
        <fullName evidence="5">DUF1614 domain-containing protein</fullName>
    </recommendedName>
</protein>
<feature type="transmembrane region" description="Helical" evidence="2">
    <location>
        <begin position="84"/>
        <end position="104"/>
    </location>
</feature>
<evidence type="ECO:0008006" key="5">
    <source>
        <dbReference type="Google" id="ProtNLM"/>
    </source>
</evidence>
<keyword evidence="2" id="KW-1133">Transmembrane helix</keyword>
<feature type="transmembrane region" description="Helical" evidence="2">
    <location>
        <begin position="56"/>
        <end position="75"/>
    </location>
</feature>
<dbReference type="RefSeq" id="WP_004401352.1">
    <property type="nucleotide sequence ID" value="NZ_FNBS01000041.1"/>
</dbReference>
<evidence type="ECO:0000256" key="1">
    <source>
        <dbReference type="SAM" id="MobiDB-lite"/>
    </source>
</evidence>
<feature type="compositionally biased region" description="Basic and acidic residues" evidence="1">
    <location>
        <begin position="219"/>
        <end position="234"/>
    </location>
</feature>
<dbReference type="EMBL" id="FNBS01000041">
    <property type="protein sequence ID" value="SDG06799.1"/>
    <property type="molecule type" value="Genomic_DNA"/>
</dbReference>
<feature type="transmembrane region" description="Helical" evidence="2">
    <location>
        <begin position="137"/>
        <end position="158"/>
    </location>
</feature>
<keyword evidence="2" id="KW-0472">Membrane</keyword>